<dbReference type="AlphaFoldDB" id="A0A1U7H4Q2"/>
<keyword evidence="1" id="KW-1133">Transmembrane helix</keyword>
<reference evidence="2 3" key="1">
    <citation type="submission" date="2016-11" db="EMBL/GenBank/DDBJ databases">
        <title>Draft Genome Sequences of Nine Cyanobacterial Strains from Diverse Habitats.</title>
        <authorList>
            <person name="Zhu T."/>
            <person name="Hou S."/>
            <person name="Lu X."/>
            <person name="Hess W.R."/>
        </authorList>
    </citation>
    <scope>NUCLEOTIDE SEQUENCE [LARGE SCALE GENOMIC DNA]</scope>
    <source>
        <strain evidence="2 3">NIES-592</strain>
    </source>
</reference>
<dbReference type="InterPro" id="IPR005625">
    <property type="entry name" value="PepSY-ass_TM"/>
</dbReference>
<keyword evidence="1" id="KW-0812">Transmembrane</keyword>
<gene>
    <name evidence="2" type="ORF">NIES592_01120</name>
</gene>
<feature type="transmembrane region" description="Helical" evidence="1">
    <location>
        <begin position="158"/>
        <end position="181"/>
    </location>
</feature>
<name>A0A1U7H4Q2_9CYAN</name>
<accession>A0A1U7H4Q2</accession>
<proteinExistence type="predicted"/>
<dbReference type="Proteomes" id="UP000186391">
    <property type="component" value="Unassembled WGS sequence"/>
</dbReference>
<dbReference type="EMBL" id="MRCA01000001">
    <property type="protein sequence ID" value="OKH16278.1"/>
    <property type="molecule type" value="Genomic_DNA"/>
</dbReference>
<evidence type="ECO:0000256" key="1">
    <source>
        <dbReference type="SAM" id="Phobius"/>
    </source>
</evidence>
<feature type="transmembrane region" description="Helical" evidence="1">
    <location>
        <begin position="106"/>
        <end position="125"/>
    </location>
</feature>
<keyword evidence="1" id="KW-0472">Membrane</keyword>
<dbReference type="Pfam" id="PF03929">
    <property type="entry name" value="PepSY_TM"/>
    <property type="match status" value="1"/>
</dbReference>
<protein>
    <submittedName>
        <fullName evidence="2">Peptidase</fullName>
    </submittedName>
</protein>
<evidence type="ECO:0000313" key="2">
    <source>
        <dbReference type="EMBL" id="OKH16278.1"/>
    </source>
</evidence>
<comment type="caution">
    <text evidence="2">The sequence shown here is derived from an EMBL/GenBank/DDBJ whole genome shotgun (WGS) entry which is preliminary data.</text>
</comment>
<evidence type="ECO:0000313" key="3">
    <source>
        <dbReference type="Proteomes" id="UP000186391"/>
    </source>
</evidence>
<sequence length="189" mass="21100">MNIKNIKIVKLHRQLALPLFVPLLLTGISGVAYRLGRSWLGLPKSFGQFMMSIHEGRFLGEPLVPFYVALVGLGLLALIGSGAVLWSRFRRRSPAKLPPERNIHRFLAPIAFLPLVVTASTGIAYRLSITWLGFSEEQVKFLMTLHQGSYLDSTLKPFYVLLVGAGLLIMLCTGVQMLLLARRTRREAN</sequence>
<keyword evidence="3" id="KW-1185">Reference proteome</keyword>
<feature type="transmembrane region" description="Helical" evidence="1">
    <location>
        <begin position="66"/>
        <end position="86"/>
    </location>
</feature>
<dbReference type="OrthoDB" id="574468at2"/>
<organism evidence="2 3">
    <name type="scientific">Fischerella major NIES-592</name>
    <dbReference type="NCBI Taxonomy" id="210994"/>
    <lineage>
        <taxon>Bacteria</taxon>
        <taxon>Bacillati</taxon>
        <taxon>Cyanobacteriota</taxon>
        <taxon>Cyanophyceae</taxon>
        <taxon>Nostocales</taxon>
        <taxon>Hapalosiphonaceae</taxon>
        <taxon>Fischerella</taxon>
    </lineage>
</organism>
<dbReference type="RefSeq" id="WP_073554682.1">
    <property type="nucleotide sequence ID" value="NZ_MRCA01000001.1"/>
</dbReference>